<feature type="binding site" evidence="1">
    <location>
        <position position="504"/>
    </location>
    <ligand>
        <name>Mg(2+)</name>
        <dbReference type="ChEBI" id="CHEBI:18420"/>
        <label>1</label>
        <note>catalytic; for nuclease activity</note>
    </ligand>
</feature>
<comment type="similarity">
    <text evidence="1">Belongs to the Teseptimavirus large terminase family.</text>
</comment>
<dbReference type="GO" id="GO:0005524">
    <property type="term" value="F:ATP binding"/>
    <property type="evidence" value="ECO:0007669"/>
    <property type="project" value="UniProtKB-KW"/>
</dbReference>
<dbReference type="InterPro" id="IPR044271">
    <property type="entry name" value="Terminase_large_su_gp19"/>
</dbReference>
<keyword evidence="1" id="KW-1188">Viral release from host cell</keyword>
<comment type="domain">
    <text evidence="1">The ATPase region is in the N-terminus, whereas the nuclease region is in the central part. The C-terminus is involved in prohead binding.</text>
</comment>
<protein>
    <recommendedName>
        <fullName evidence="1">Terminase, large subunit</fullName>
    </recommendedName>
    <alternativeName>
        <fullName evidence="1">DNA-packaging protein</fullName>
    </alternativeName>
    <domain>
        <recommendedName>
            <fullName evidence="1">ATPase</fullName>
            <ecNumber evidence="1">3.6.4.-</ecNumber>
        </recommendedName>
    </domain>
    <domain>
        <recommendedName>
            <fullName evidence="1">Endonuclease</fullName>
            <ecNumber evidence="1">3.1.21.-</ecNumber>
        </recommendedName>
    </domain>
</protein>
<dbReference type="Gene3D" id="3.40.50.300">
    <property type="entry name" value="P-loop containing nucleotide triphosphate hydrolases"/>
    <property type="match status" value="1"/>
</dbReference>
<feature type="binding site" evidence="1">
    <location>
        <position position="349"/>
    </location>
    <ligand>
        <name>Mg(2+)</name>
        <dbReference type="ChEBI" id="CHEBI:18420"/>
        <label>2</label>
        <note>catalytic; for nuclease activity</note>
    </ligand>
</feature>
<dbReference type="HAMAP" id="MF_04147">
    <property type="entry name" value="TERL_T7"/>
    <property type="match status" value="1"/>
</dbReference>
<evidence type="ECO:0000313" key="3">
    <source>
        <dbReference type="EMBL" id="QBP05850.1"/>
    </source>
</evidence>
<evidence type="ECO:0000256" key="1">
    <source>
        <dbReference type="HAMAP-Rule" id="MF_04147"/>
    </source>
</evidence>
<dbReference type="GO" id="GO:0098009">
    <property type="term" value="C:viral terminase, large subunit"/>
    <property type="evidence" value="ECO:0007669"/>
    <property type="project" value="UniProtKB-UniRule"/>
</dbReference>
<dbReference type="GO" id="GO:0019073">
    <property type="term" value="P:viral DNA genome packaging"/>
    <property type="evidence" value="ECO:0007669"/>
    <property type="project" value="UniProtKB-UniRule"/>
</dbReference>
<dbReference type="InterPro" id="IPR054762">
    <property type="entry name" value="Gp19_RNaseH-like"/>
</dbReference>
<dbReference type="GO" id="GO:0004519">
    <property type="term" value="F:endonuclease activity"/>
    <property type="evidence" value="ECO:0007669"/>
    <property type="project" value="UniProtKB-UniRule"/>
</dbReference>
<dbReference type="GO" id="GO:0016887">
    <property type="term" value="F:ATP hydrolysis activity"/>
    <property type="evidence" value="ECO:0007669"/>
    <property type="project" value="InterPro"/>
</dbReference>
<keyword evidence="4" id="KW-1185">Reference proteome</keyword>
<keyword evidence="1" id="KW-0067">ATP-binding</keyword>
<dbReference type="Proteomes" id="UP000295590">
    <property type="component" value="Segment"/>
</dbReference>
<keyword evidence="1" id="KW-0378">Hydrolase</keyword>
<name>A0A482IFS3_9CAUD</name>
<feature type="domain" description="Terminase large subunit ribonuclease H-like" evidence="2">
    <location>
        <begin position="348"/>
        <end position="456"/>
    </location>
</feature>
<comment type="cofactor">
    <cofactor evidence="1">
        <name>Mg(2+)</name>
        <dbReference type="ChEBI" id="CHEBI:18420"/>
    </cofactor>
</comment>
<keyword evidence="1" id="KW-0255">Endonuclease</keyword>
<dbReference type="Pfam" id="PF22530">
    <property type="entry name" value="Terminase-T7_RNaseH-like"/>
    <property type="match status" value="1"/>
</dbReference>
<accession>A0A482IFS3</accession>
<evidence type="ECO:0000313" key="4">
    <source>
        <dbReference type="Proteomes" id="UP000295590"/>
    </source>
</evidence>
<keyword evidence="1" id="KW-0479">Metal-binding</keyword>
<keyword evidence="1" id="KW-0540">Nuclease</keyword>
<comment type="subunit">
    <text evidence="1">Homopentamer. Interacts with the terminase small subunit; the active complex is probably heterooligomeric. Interacts with the portal protein.</text>
</comment>
<dbReference type="InterPro" id="IPR027417">
    <property type="entry name" value="P-loop_NTPase"/>
</dbReference>
<dbReference type="RefSeq" id="YP_009820987.1">
    <property type="nucleotide sequence ID" value="NC_048171.1"/>
</dbReference>
<dbReference type="GO" id="GO:0046872">
    <property type="term" value="F:metal ion binding"/>
    <property type="evidence" value="ECO:0007669"/>
    <property type="project" value="UniProtKB-UniRule"/>
</dbReference>
<feature type="binding site" evidence="1">
    <location>
        <position position="349"/>
    </location>
    <ligand>
        <name>Mg(2+)</name>
        <dbReference type="ChEBI" id="CHEBI:18420"/>
        <label>1</label>
        <note>catalytic; for nuclease activity</note>
    </ligand>
</feature>
<dbReference type="Gene3D" id="3.30.420.240">
    <property type="match status" value="1"/>
</dbReference>
<dbReference type="NCBIfam" id="NF033889">
    <property type="entry name" value="termin_lrg_T7"/>
    <property type="match status" value="1"/>
</dbReference>
<comment type="caution">
    <text evidence="1">Lacks conserved residue(s) required for the propagation of feature annotation.</text>
</comment>
<evidence type="ECO:0000259" key="2">
    <source>
        <dbReference type="Pfam" id="PF22530"/>
    </source>
</evidence>
<keyword evidence="1" id="KW-0547">Nucleotide-binding</keyword>
<proteinExistence type="inferred from homology"/>
<sequence>MNTLNLLKEDFKLFLQALWGQLDLPSPTRAQYSIADYLQNGPKRLQIQAFRGVGKSWITGAFVLWTLFNNPEKKIMIISASKERADNMSIFLQKLIIETPWLSHLRPKSDDARWSRISFDVNCSPHQAPSVKSVGITGQLTGSRADLMILDDIEVPGNSMTELMREKLLQLCTEAESILTPKEDSRIMYLGTPQTTFTVYRKLAERSYKPFVWPSRYPRKVSQYEGLLAPQLVEDMDGGAEPWGVTDPDRFSNDDLIEREASMGRSNFMLQFMLDTSLSDAEKFPLKCADLIVTSVNPSTAPESVVWCSDPQNVLKELPTVGLPGDYFYSPMQLQGDWNPYSETICSVDPSGRGSDETAAAYISQRNGFLYLHEMRAYRDGYSDNTLLDILKGCKKYNVSKLVIETNFGDGIVGELFKKHILQTKQYMDVEEVRANVRKEDRIIDALEPVMNQHRLIVDKSVIEWDYSSNKNAAPEERLLYMLFYQMSRMCREKGAVKHDDRLDCLAQGVKYFTDAMAISAQEEIKNRKREEWNAMLEEFLDDPQASANHLVLGMNLEQRRQAKSNSPTVPNWTS</sequence>
<dbReference type="GeneID" id="55012434"/>
<dbReference type="EC" id="3.1.21.-" evidence="1"/>
<feature type="region of interest" description="Nuclease activity" evidence="1">
    <location>
        <begin position="329"/>
        <end position="414"/>
    </location>
</feature>
<dbReference type="KEGG" id="vg:55012434"/>
<keyword evidence="1" id="KW-0231">Viral genome packaging</keyword>
<comment type="function">
    <text evidence="1">The terminase large subunit acts as an ATP driven molecular motor necessary for viral DNA translocation into empty capsids and as an endonuclease that cuts the viral genome at a unique and precise dsDNA sequence to initiate and to end a packaging reaction. The terminase lies at a unique vertex of the procapsid and is composed of two subunits, a small terminase subunit involved in viral DNA recognition (packaging sequence), and a large terminase subunit possessing endonucleolytic and ATPase activities. Both terminase subunits heterooligomerize and are docked on the portal protein to form the packaging machine. The terminase large subunit exhibits endonuclease activity and cleaves the viral genome concatemer. Once the DNA is packaged, the terminase detaches from the portal and gets replaced by the tail to finish maturation of the virion.</text>
</comment>
<organism evidence="3 4">
    <name type="scientific">Synechococcus phage S-B28</name>
    <dbReference type="NCBI Taxonomy" id="2545435"/>
    <lineage>
        <taxon>Viruses</taxon>
        <taxon>Duplodnaviria</taxon>
        <taxon>Heunggongvirae</taxon>
        <taxon>Uroviricota</taxon>
        <taxon>Caudoviricetes</taxon>
        <taxon>Autographivirales</taxon>
        <taxon>Sechaudvirinae</taxon>
        <taxon>Qadamvirus</taxon>
        <taxon>Qadamvirus SB28</taxon>
    </lineage>
</organism>
<dbReference type="GO" id="GO:0051276">
    <property type="term" value="P:chromosome organization"/>
    <property type="evidence" value="ECO:0007669"/>
    <property type="project" value="UniProtKB-UniRule"/>
</dbReference>
<feature type="binding site" evidence="1">
    <location>
        <position position="405"/>
    </location>
    <ligand>
        <name>Mg(2+)</name>
        <dbReference type="ChEBI" id="CHEBI:18420"/>
        <label>2</label>
        <note>catalytic; for nuclease activity</note>
    </ligand>
</feature>
<dbReference type="EMBL" id="MK016662">
    <property type="protein sequence ID" value="QBP05850.1"/>
    <property type="molecule type" value="Genomic_DNA"/>
</dbReference>
<dbReference type="SUPFAM" id="SSF52540">
    <property type="entry name" value="P-loop containing nucleoside triphosphate hydrolases"/>
    <property type="match status" value="1"/>
</dbReference>
<reference evidence="3 4" key="1">
    <citation type="submission" date="2018-10" db="EMBL/GenBank/DDBJ databases">
        <title>Isolation and Genetic Analysis of a Novel Cyanophage S-LB68 from the Huang Bohai.</title>
        <authorList>
            <person name="Liu X."/>
        </authorList>
    </citation>
    <scope>NUCLEOTIDE SEQUENCE [LARGE SCALE GENOMIC DNA]</scope>
</reference>
<dbReference type="EC" id="3.6.4.-" evidence="1"/>
<dbReference type="InterPro" id="IPR047987">
    <property type="entry name" value="Gp19-like_virus"/>
</dbReference>
<feature type="short sequence motif" description="Walker A motif" evidence="1">
    <location>
        <begin position="49"/>
        <end position="56"/>
    </location>
</feature>
<keyword evidence="1" id="KW-0460">Magnesium</keyword>